<gene>
    <name evidence="1" type="ORF">C7B77_12815</name>
</gene>
<accession>A0A2T1GF82</accession>
<protein>
    <submittedName>
        <fullName evidence="1">Uncharacterized protein</fullName>
    </submittedName>
</protein>
<sequence>MARPSDFWAPFKREWYNDETGELREPHRSRLLASGTSIDRIVEMEAEVAAEIVEFHHKNSELPVINGKNWAERELENRQRQRQIPASMRAALYHGTYDPDANYD</sequence>
<reference evidence="1 2" key="1">
    <citation type="submission" date="2018-03" db="EMBL/GenBank/DDBJ databases">
        <title>The ancient ancestry and fast evolution of plastids.</title>
        <authorList>
            <person name="Moore K.R."/>
            <person name="Magnabosco C."/>
            <person name="Momper L."/>
            <person name="Gold D.A."/>
            <person name="Bosak T."/>
            <person name="Fournier G.P."/>
        </authorList>
    </citation>
    <scope>NUCLEOTIDE SEQUENCE [LARGE SCALE GENOMIC DNA]</scope>
    <source>
        <strain evidence="1 2">CCALA 037</strain>
    </source>
</reference>
<dbReference type="EMBL" id="PVWO01000142">
    <property type="protein sequence ID" value="PSB56155.1"/>
    <property type="molecule type" value="Genomic_DNA"/>
</dbReference>
<evidence type="ECO:0000313" key="2">
    <source>
        <dbReference type="Proteomes" id="UP000238937"/>
    </source>
</evidence>
<keyword evidence="2" id="KW-1185">Reference proteome</keyword>
<dbReference type="Proteomes" id="UP000238937">
    <property type="component" value="Unassembled WGS sequence"/>
</dbReference>
<name>A0A2T1GF82_9CYAN</name>
<evidence type="ECO:0000313" key="1">
    <source>
        <dbReference type="EMBL" id="PSB56155.1"/>
    </source>
</evidence>
<proteinExistence type="predicted"/>
<organism evidence="1 2">
    <name type="scientific">Chamaesiphon polymorphus CCALA 037</name>
    <dbReference type="NCBI Taxonomy" id="2107692"/>
    <lineage>
        <taxon>Bacteria</taxon>
        <taxon>Bacillati</taxon>
        <taxon>Cyanobacteriota</taxon>
        <taxon>Cyanophyceae</taxon>
        <taxon>Gomontiellales</taxon>
        <taxon>Chamaesiphonaceae</taxon>
        <taxon>Chamaesiphon</taxon>
    </lineage>
</organism>
<dbReference type="RefSeq" id="WP_106305105.1">
    <property type="nucleotide sequence ID" value="NZ_PVWO01000142.1"/>
</dbReference>
<dbReference type="AlphaFoldDB" id="A0A2T1GF82"/>
<comment type="caution">
    <text evidence="1">The sequence shown here is derived from an EMBL/GenBank/DDBJ whole genome shotgun (WGS) entry which is preliminary data.</text>
</comment>